<gene>
    <name evidence="1" type="ORF">METZ01_LOCUS161790</name>
</gene>
<dbReference type="AlphaFoldDB" id="A0A382B560"/>
<name>A0A382B560_9ZZZZ</name>
<dbReference type="EMBL" id="UINC01028264">
    <property type="protein sequence ID" value="SVB08936.1"/>
    <property type="molecule type" value="Genomic_DNA"/>
</dbReference>
<accession>A0A382B560</accession>
<protein>
    <submittedName>
        <fullName evidence="1">Uncharacterized protein</fullName>
    </submittedName>
</protein>
<dbReference type="SUPFAM" id="SSF57850">
    <property type="entry name" value="RING/U-box"/>
    <property type="match status" value="1"/>
</dbReference>
<sequence>MDEVEKRFGCDECGHTFCMECEEDMIPKFCPFCGAPVYDRDAEQGEWSGEDVYPFGD</sequence>
<reference evidence="1" key="1">
    <citation type="submission" date="2018-05" db="EMBL/GenBank/DDBJ databases">
        <authorList>
            <person name="Lanie J.A."/>
            <person name="Ng W.-L."/>
            <person name="Kazmierczak K.M."/>
            <person name="Andrzejewski T.M."/>
            <person name="Davidsen T.M."/>
            <person name="Wayne K.J."/>
            <person name="Tettelin H."/>
            <person name="Glass J.I."/>
            <person name="Rusch D."/>
            <person name="Podicherti R."/>
            <person name="Tsui H.-C.T."/>
            <person name="Winkler M.E."/>
        </authorList>
    </citation>
    <scope>NUCLEOTIDE SEQUENCE</scope>
</reference>
<evidence type="ECO:0000313" key="1">
    <source>
        <dbReference type="EMBL" id="SVB08936.1"/>
    </source>
</evidence>
<dbReference type="Gene3D" id="3.30.40.10">
    <property type="entry name" value="Zinc/RING finger domain, C3HC4 (zinc finger)"/>
    <property type="match status" value="1"/>
</dbReference>
<dbReference type="InterPro" id="IPR013083">
    <property type="entry name" value="Znf_RING/FYVE/PHD"/>
</dbReference>
<proteinExistence type="predicted"/>
<organism evidence="1">
    <name type="scientific">marine metagenome</name>
    <dbReference type="NCBI Taxonomy" id="408172"/>
    <lineage>
        <taxon>unclassified sequences</taxon>
        <taxon>metagenomes</taxon>
        <taxon>ecological metagenomes</taxon>
    </lineage>
</organism>